<sequence length="717" mass="78294">MTHDLSQAGADMSPTSCAALVELHLQLLELERQAELAQTRDLLSALSVRQLCERGVCLARLEPTERRSALYGRCLLVLRQPSVGRQPAPLPSHTLTPGDIVSVTEAGRPPTEAGRQAVVWRVSAAELTLALSEDAESAEELDDRPVTVLKVANDITYRRLRAAMEGLETLVAGPAGLLRATLFGETALEPPMPRLPPQLLDSEGQLQLVNTNLDASQRQAVEFVLRQKRLAIIHGPPGTGKTTTVVETILQHVRLGQRVLACAPSNTAVDNLLERLWAAGATRMVRLGHPARIQDSLQGFSLDARVAGSDGSAVVREVRREMDDTLRQLRAPGGQAGALRAQLRRLRAEQREREQGVTTDILRRAAVVLATLTAASDDGPLKLLGGELFDLVVIDECSQSVEAACWIAARRAEKLLLAGDHCQLPPTIVSQEAARRGLAVSLMERQVELHGDQAVRMLCTQYRMHELIQQWPSERLYGGRLEAAPAVRRHRLPQLATVEETMESGPTLLLVDTAGCRLDEVQTDEAGSRGNEGEADIVLSHARSLVEAGLAPDQIGIITPYNLQVGLIRDRLRTAGLTVEVNSVDGFQGREKEAILLSLVRSNKRGEVGFLAEQRRINVAVTRARRQLFVVCDTATVGADPFLRSLIDHMTQLGEVCSAHVYERDIGPGHSNAGRAAQTRVQTENKRDHQKREHQGDEGKTGGEVWSEVDPSCQRVL</sequence>
<dbReference type="CDD" id="cd18044">
    <property type="entry name" value="DEXXQc_SMUBP2"/>
    <property type="match status" value="1"/>
</dbReference>
<keyword evidence="8" id="KW-0347">Helicase</keyword>
<dbReference type="GO" id="GO:0005634">
    <property type="term" value="C:nucleus"/>
    <property type="evidence" value="ECO:0007669"/>
    <property type="project" value="UniProtKB-SubCell"/>
</dbReference>
<dbReference type="PANTHER" id="PTHR43788">
    <property type="entry name" value="DNA2/NAM7 HELICASE FAMILY MEMBER"/>
    <property type="match status" value="1"/>
</dbReference>
<dbReference type="EC" id="3.6.4.12" evidence="4"/>
<dbReference type="SMART" id="SM00382">
    <property type="entry name" value="AAA"/>
    <property type="match status" value="1"/>
</dbReference>
<evidence type="ECO:0000256" key="10">
    <source>
        <dbReference type="ARBA" id="ARBA00023242"/>
    </source>
</evidence>
<keyword evidence="10" id="KW-0539">Nucleus</keyword>
<dbReference type="GO" id="GO:0043139">
    <property type="term" value="F:5'-3' DNA helicase activity"/>
    <property type="evidence" value="ECO:0007669"/>
    <property type="project" value="TreeGrafter"/>
</dbReference>
<protein>
    <recommendedName>
        <fullName evidence="4">DNA helicase</fullName>
        <ecNumber evidence="4">3.6.4.12</ecNumber>
    </recommendedName>
</protein>
<dbReference type="OrthoDB" id="6513042at2759"/>
<dbReference type="InterPro" id="IPR050534">
    <property type="entry name" value="Coronavir_polyprotein_1ab"/>
</dbReference>
<dbReference type="Pfam" id="PF13087">
    <property type="entry name" value="AAA_12"/>
    <property type="match status" value="1"/>
</dbReference>
<gene>
    <name evidence="13" type="primary">Ighmbp2_1</name>
    <name evidence="13" type="ORF">FJT64_001218</name>
</gene>
<dbReference type="AlphaFoldDB" id="A0A6A4V785"/>
<feature type="region of interest" description="Disordered" evidence="11">
    <location>
        <begin position="667"/>
        <end position="717"/>
    </location>
</feature>
<dbReference type="InterPro" id="IPR041677">
    <property type="entry name" value="DNA2/NAM7_AAA_11"/>
</dbReference>
<reference evidence="13 14" key="1">
    <citation type="submission" date="2019-07" db="EMBL/GenBank/DDBJ databases">
        <title>Draft genome assembly of a fouling barnacle, Amphibalanus amphitrite (Darwin, 1854): The first reference genome for Thecostraca.</title>
        <authorList>
            <person name="Kim W."/>
        </authorList>
    </citation>
    <scope>NUCLEOTIDE SEQUENCE [LARGE SCALE GENOMIC DNA]</scope>
    <source>
        <strain evidence="13">SNU_AA5</strain>
        <tissue evidence="13">Soma without cirri and trophi</tissue>
    </source>
</reference>
<dbReference type="InterPro" id="IPR027417">
    <property type="entry name" value="P-loop_NTPase"/>
</dbReference>
<evidence type="ECO:0000256" key="9">
    <source>
        <dbReference type="ARBA" id="ARBA00022840"/>
    </source>
</evidence>
<dbReference type="Pfam" id="PF13086">
    <property type="entry name" value="AAA_11"/>
    <property type="match status" value="1"/>
</dbReference>
<dbReference type="Proteomes" id="UP000440578">
    <property type="component" value="Unassembled WGS sequence"/>
</dbReference>
<evidence type="ECO:0000256" key="6">
    <source>
        <dbReference type="ARBA" id="ARBA00022741"/>
    </source>
</evidence>
<evidence type="ECO:0000256" key="7">
    <source>
        <dbReference type="ARBA" id="ARBA00022801"/>
    </source>
</evidence>
<feature type="compositionally biased region" description="Basic and acidic residues" evidence="11">
    <location>
        <begin position="683"/>
        <end position="701"/>
    </location>
</feature>
<evidence type="ECO:0000313" key="14">
    <source>
        <dbReference type="Proteomes" id="UP000440578"/>
    </source>
</evidence>
<evidence type="ECO:0000256" key="5">
    <source>
        <dbReference type="ARBA" id="ARBA00022490"/>
    </source>
</evidence>
<evidence type="ECO:0000256" key="4">
    <source>
        <dbReference type="ARBA" id="ARBA00012551"/>
    </source>
</evidence>
<accession>A0A6A4V785</accession>
<dbReference type="EMBL" id="VIIS01001953">
    <property type="protein sequence ID" value="KAF0290466.1"/>
    <property type="molecule type" value="Genomic_DNA"/>
</dbReference>
<dbReference type="Gene3D" id="2.40.30.270">
    <property type="match status" value="1"/>
</dbReference>
<evidence type="ECO:0000259" key="12">
    <source>
        <dbReference type="SMART" id="SM00382"/>
    </source>
</evidence>
<dbReference type="GO" id="GO:0005694">
    <property type="term" value="C:chromosome"/>
    <property type="evidence" value="ECO:0007669"/>
    <property type="project" value="UniProtKB-ARBA"/>
</dbReference>
<dbReference type="CDD" id="cd18808">
    <property type="entry name" value="SF1_C_Upf1"/>
    <property type="match status" value="1"/>
</dbReference>
<dbReference type="GO" id="GO:0003723">
    <property type="term" value="F:RNA binding"/>
    <property type="evidence" value="ECO:0007669"/>
    <property type="project" value="InterPro"/>
</dbReference>
<dbReference type="FunFam" id="3.40.50.300:FF:000326">
    <property type="entry name" value="P-loop containing nucleoside triphosphate hydrolase"/>
    <property type="match status" value="1"/>
</dbReference>
<evidence type="ECO:0000256" key="8">
    <source>
        <dbReference type="ARBA" id="ARBA00022806"/>
    </source>
</evidence>
<dbReference type="SUPFAM" id="SSF52540">
    <property type="entry name" value="P-loop containing nucleoside triphosphate hydrolases"/>
    <property type="match status" value="1"/>
</dbReference>
<dbReference type="InterPro" id="IPR047187">
    <property type="entry name" value="SF1_C_Upf1"/>
</dbReference>
<comment type="subcellular location">
    <subcellularLocation>
        <location evidence="2">Cytoplasm</location>
    </subcellularLocation>
    <subcellularLocation>
        <location evidence="1">Nucleus</location>
    </subcellularLocation>
</comment>
<keyword evidence="9" id="KW-0067">ATP-binding</keyword>
<dbReference type="GO" id="GO:0016787">
    <property type="term" value="F:hydrolase activity"/>
    <property type="evidence" value="ECO:0007669"/>
    <property type="project" value="UniProtKB-KW"/>
</dbReference>
<keyword evidence="14" id="KW-1185">Reference proteome</keyword>
<evidence type="ECO:0000256" key="11">
    <source>
        <dbReference type="SAM" id="MobiDB-lite"/>
    </source>
</evidence>
<feature type="domain" description="AAA+ ATPase" evidence="12">
    <location>
        <begin position="227"/>
        <end position="687"/>
    </location>
</feature>
<evidence type="ECO:0000313" key="13">
    <source>
        <dbReference type="EMBL" id="KAF0290466.1"/>
    </source>
</evidence>
<proteinExistence type="inferred from homology"/>
<dbReference type="InterPro" id="IPR003593">
    <property type="entry name" value="AAA+_ATPase"/>
</dbReference>
<comment type="similarity">
    <text evidence="3">Belongs to the DNA2/NAM7 helicase family.</text>
</comment>
<dbReference type="GO" id="GO:0005737">
    <property type="term" value="C:cytoplasm"/>
    <property type="evidence" value="ECO:0007669"/>
    <property type="project" value="UniProtKB-SubCell"/>
</dbReference>
<dbReference type="Gene3D" id="3.40.50.300">
    <property type="entry name" value="P-loop containing nucleotide triphosphate hydrolases"/>
    <property type="match status" value="2"/>
</dbReference>
<dbReference type="GO" id="GO:0005524">
    <property type="term" value="F:ATP binding"/>
    <property type="evidence" value="ECO:0007669"/>
    <property type="project" value="UniProtKB-KW"/>
</dbReference>
<keyword evidence="6" id="KW-0547">Nucleotide-binding</keyword>
<keyword evidence="13" id="KW-0238">DNA-binding</keyword>
<evidence type="ECO:0000256" key="2">
    <source>
        <dbReference type="ARBA" id="ARBA00004496"/>
    </source>
</evidence>
<keyword evidence="5" id="KW-0963">Cytoplasm</keyword>
<dbReference type="InterPro" id="IPR041679">
    <property type="entry name" value="DNA2/NAM7-like_C"/>
</dbReference>
<dbReference type="PANTHER" id="PTHR43788:SF8">
    <property type="entry name" value="DNA-BINDING PROTEIN SMUBP-2"/>
    <property type="match status" value="1"/>
</dbReference>
<dbReference type="Pfam" id="PF21138">
    <property type="entry name" value="SMUBP-2_HCS1_1B"/>
    <property type="match status" value="1"/>
</dbReference>
<organism evidence="13 14">
    <name type="scientific">Amphibalanus amphitrite</name>
    <name type="common">Striped barnacle</name>
    <name type="synonym">Balanus amphitrite</name>
    <dbReference type="NCBI Taxonomy" id="1232801"/>
    <lineage>
        <taxon>Eukaryota</taxon>
        <taxon>Metazoa</taxon>
        <taxon>Ecdysozoa</taxon>
        <taxon>Arthropoda</taxon>
        <taxon>Crustacea</taxon>
        <taxon>Multicrustacea</taxon>
        <taxon>Cirripedia</taxon>
        <taxon>Thoracica</taxon>
        <taxon>Thoracicalcarea</taxon>
        <taxon>Balanomorpha</taxon>
        <taxon>Balanoidea</taxon>
        <taxon>Balanidae</taxon>
        <taxon>Amphibalaninae</taxon>
        <taxon>Amphibalanus</taxon>
    </lineage>
</organism>
<dbReference type="InterPro" id="IPR048761">
    <property type="entry name" value="SMUBP-2_HCS1_1B"/>
</dbReference>
<comment type="caution">
    <text evidence="13">The sequence shown here is derived from an EMBL/GenBank/DDBJ whole genome shotgun (WGS) entry which is preliminary data.</text>
</comment>
<name>A0A6A4V785_AMPAM</name>
<keyword evidence="7" id="KW-0378">Hydrolase</keyword>
<evidence type="ECO:0000256" key="3">
    <source>
        <dbReference type="ARBA" id="ARBA00007913"/>
    </source>
</evidence>
<dbReference type="GO" id="GO:0003677">
    <property type="term" value="F:DNA binding"/>
    <property type="evidence" value="ECO:0007669"/>
    <property type="project" value="UniProtKB-KW"/>
</dbReference>
<evidence type="ECO:0000256" key="1">
    <source>
        <dbReference type="ARBA" id="ARBA00004123"/>
    </source>
</evidence>